<dbReference type="GO" id="GO:0000730">
    <property type="term" value="P:DNA recombinase assembly"/>
    <property type="evidence" value="ECO:0007669"/>
    <property type="project" value="TreeGrafter"/>
</dbReference>
<evidence type="ECO:0000259" key="11">
    <source>
        <dbReference type="PROSITE" id="PS50163"/>
    </source>
</evidence>
<feature type="domain" description="RecA family profile 1" evidence="10">
    <location>
        <begin position="110"/>
        <end position="283"/>
    </location>
</feature>
<dbReference type="GO" id="GO:0140664">
    <property type="term" value="F:ATP-dependent DNA damage sensor activity"/>
    <property type="evidence" value="ECO:0007669"/>
    <property type="project" value="InterPro"/>
</dbReference>
<evidence type="ECO:0000256" key="7">
    <source>
        <dbReference type="ARBA" id="ARBA00023254"/>
    </source>
</evidence>
<evidence type="ECO:0000256" key="3">
    <source>
        <dbReference type="ARBA" id="ARBA00022741"/>
    </source>
</evidence>
<organism evidence="12 13">
    <name type="scientific">Aromia moschata</name>
    <dbReference type="NCBI Taxonomy" id="1265417"/>
    <lineage>
        <taxon>Eukaryota</taxon>
        <taxon>Metazoa</taxon>
        <taxon>Ecdysozoa</taxon>
        <taxon>Arthropoda</taxon>
        <taxon>Hexapoda</taxon>
        <taxon>Insecta</taxon>
        <taxon>Pterygota</taxon>
        <taxon>Neoptera</taxon>
        <taxon>Endopterygota</taxon>
        <taxon>Coleoptera</taxon>
        <taxon>Polyphaga</taxon>
        <taxon>Cucujiformia</taxon>
        <taxon>Chrysomeloidea</taxon>
        <taxon>Cerambycidae</taxon>
        <taxon>Cerambycinae</taxon>
        <taxon>Callichromatini</taxon>
        <taxon>Aromia</taxon>
    </lineage>
</organism>
<evidence type="ECO:0000256" key="9">
    <source>
        <dbReference type="RuleBase" id="RU003422"/>
    </source>
</evidence>
<dbReference type="Gene3D" id="1.10.150.20">
    <property type="entry name" value="5' to 3' exonuclease, C-terminal subdomain"/>
    <property type="match status" value="1"/>
</dbReference>
<comment type="similarity">
    <text evidence="2">Belongs to the RecA family. DMC1 subfamily.</text>
</comment>
<dbReference type="EMBL" id="JAPWTK010000019">
    <property type="protein sequence ID" value="KAJ8958173.1"/>
    <property type="molecule type" value="Genomic_DNA"/>
</dbReference>
<dbReference type="GO" id="GO:0000794">
    <property type="term" value="C:condensed nuclear chromosome"/>
    <property type="evidence" value="ECO:0007669"/>
    <property type="project" value="TreeGrafter"/>
</dbReference>
<dbReference type="GO" id="GO:0000150">
    <property type="term" value="F:DNA strand exchange activity"/>
    <property type="evidence" value="ECO:0007669"/>
    <property type="project" value="InterPro"/>
</dbReference>
<evidence type="ECO:0000313" key="13">
    <source>
        <dbReference type="Proteomes" id="UP001162162"/>
    </source>
</evidence>
<dbReference type="GO" id="GO:0007131">
    <property type="term" value="P:reciprocal meiotic recombination"/>
    <property type="evidence" value="ECO:0007669"/>
    <property type="project" value="InterPro"/>
</dbReference>
<evidence type="ECO:0000256" key="6">
    <source>
        <dbReference type="ARBA" id="ARBA00023242"/>
    </source>
</evidence>
<dbReference type="InterPro" id="IPR016467">
    <property type="entry name" value="DNA_recomb/repair_RecA-like"/>
</dbReference>
<accession>A0AAV8Z3D9</accession>
<feature type="domain" description="RecA family profile 2" evidence="11">
    <location>
        <begin position="287"/>
        <end position="352"/>
    </location>
</feature>
<dbReference type="InterPro" id="IPR027417">
    <property type="entry name" value="P-loop_NTPase"/>
</dbReference>
<dbReference type="Gene3D" id="3.40.50.300">
    <property type="entry name" value="P-loop containing nucleotide triphosphate hydrolases"/>
    <property type="match status" value="1"/>
</dbReference>
<dbReference type="GO" id="GO:0003697">
    <property type="term" value="F:single-stranded DNA binding"/>
    <property type="evidence" value="ECO:0007669"/>
    <property type="project" value="TreeGrafter"/>
</dbReference>
<sequence>MSATLEKMEIVNASEGTAESDEVLDLEEEEQFFQDIDVLVEHNISSEDIQLIKNMGINTIKGVQMTIRKKLLGLKGFDEAKVDKIKEACCKVALSSGFMTALEVSDQRKQIFKLSTGSSKLDKLLGGGIESMSITEVFGEFRTGKTQLSHTLCVTAQMPGPNGYIGGKVMFIDTEHTFRPERLRAIAERFNLDQTAVLENILYARAYNSEHQYELLNSVAAKFHEEAGIFKLLIVDSVMALFRVDFSGRGEMADRQQKLGQLMSRLQKISEEYNVAVFVTNQITSDFGAAPADADLQKPVGGNILAHASTTRLALKKGKGRRRVAKIYDSPDLEESEVTFAITSGGIDDPRD</sequence>
<dbReference type="GO" id="GO:0042148">
    <property type="term" value="P:DNA strand invasion"/>
    <property type="evidence" value="ECO:0007669"/>
    <property type="project" value="TreeGrafter"/>
</dbReference>
<gene>
    <name evidence="12" type="ORF">NQ318_006112</name>
</gene>
<evidence type="ECO:0000256" key="1">
    <source>
        <dbReference type="ARBA" id="ARBA00004123"/>
    </source>
</evidence>
<dbReference type="InterPro" id="IPR010995">
    <property type="entry name" value="DNA_repair_Rad51/TF_NusA_a-hlx"/>
</dbReference>
<dbReference type="SMART" id="SM00382">
    <property type="entry name" value="AAA"/>
    <property type="match status" value="1"/>
</dbReference>
<comment type="caution">
    <text evidence="12">The sequence shown here is derived from an EMBL/GenBank/DDBJ whole genome shotgun (WGS) entry which is preliminary data.</text>
</comment>
<dbReference type="AlphaFoldDB" id="A0AAV8Z3D9"/>
<dbReference type="InterPro" id="IPR020588">
    <property type="entry name" value="RecA_ATP-bd"/>
</dbReference>
<dbReference type="Proteomes" id="UP001162162">
    <property type="component" value="Unassembled WGS sequence"/>
</dbReference>
<keyword evidence="6" id="KW-0539">Nucleus</keyword>
<dbReference type="PROSITE" id="PS50163">
    <property type="entry name" value="RECA_3"/>
    <property type="match status" value="1"/>
</dbReference>
<evidence type="ECO:0000259" key="10">
    <source>
        <dbReference type="PROSITE" id="PS50162"/>
    </source>
</evidence>
<dbReference type="PANTHER" id="PTHR22942:SF30">
    <property type="entry name" value="MEIOTIC RECOMBINATION PROTEIN DMC1_LIM15 HOMOLOG"/>
    <property type="match status" value="1"/>
</dbReference>
<dbReference type="CDD" id="cd19514">
    <property type="entry name" value="DMC1"/>
    <property type="match status" value="1"/>
</dbReference>
<keyword evidence="13" id="KW-1185">Reference proteome</keyword>
<dbReference type="PIRSF" id="PIRSF005856">
    <property type="entry name" value="Rad51"/>
    <property type="match status" value="1"/>
</dbReference>
<dbReference type="PROSITE" id="PS50162">
    <property type="entry name" value="RECA_2"/>
    <property type="match status" value="1"/>
</dbReference>
<evidence type="ECO:0000256" key="5">
    <source>
        <dbReference type="ARBA" id="ARBA00023125"/>
    </source>
</evidence>
<dbReference type="GO" id="GO:0006312">
    <property type="term" value="P:mitotic recombination"/>
    <property type="evidence" value="ECO:0007669"/>
    <property type="project" value="TreeGrafter"/>
</dbReference>
<keyword evidence="5" id="KW-0238">DNA-binding</keyword>
<comment type="subcellular location">
    <subcellularLocation>
        <location evidence="1">Nucleus</location>
    </subcellularLocation>
</comment>
<proteinExistence type="inferred from homology"/>
<dbReference type="FunFam" id="3.40.50.300:FF:000239">
    <property type="entry name" value="Meiotic recombination protein DMC1"/>
    <property type="match status" value="1"/>
</dbReference>
<dbReference type="InterPro" id="IPR003593">
    <property type="entry name" value="AAA+_ATPase"/>
</dbReference>
<evidence type="ECO:0000256" key="4">
    <source>
        <dbReference type="ARBA" id="ARBA00022840"/>
    </source>
</evidence>
<dbReference type="NCBIfam" id="NF003301">
    <property type="entry name" value="PRK04301.1"/>
    <property type="match status" value="1"/>
</dbReference>
<keyword evidence="3 9" id="KW-0547">Nucleotide-binding</keyword>
<dbReference type="PANTHER" id="PTHR22942">
    <property type="entry name" value="RECA/RAD51/RADA DNA STRAND-PAIRING FAMILY MEMBER"/>
    <property type="match status" value="1"/>
</dbReference>
<dbReference type="NCBIfam" id="TIGR02238">
    <property type="entry name" value="recomb_DMC1"/>
    <property type="match status" value="1"/>
</dbReference>
<keyword evidence="7" id="KW-0469">Meiosis</keyword>
<evidence type="ECO:0000256" key="2">
    <source>
        <dbReference type="ARBA" id="ARBA00008897"/>
    </source>
</evidence>
<keyword evidence="8" id="KW-0131">Cell cycle</keyword>
<protein>
    <recommendedName>
        <fullName evidence="14">DNA meiotic recombinase 1</fullName>
    </recommendedName>
</protein>
<dbReference type="InterPro" id="IPR011940">
    <property type="entry name" value="Dmc1"/>
</dbReference>
<dbReference type="Pfam" id="PF08423">
    <property type="entry name" value="Rad51"/>
    <property type="match status" value="1"/>
</dbReference>
<evidence type="ECO:0000256" key="8">
    <source>
        <dbReference type="ARBA" id="ARBA00023306"/>
    </source>
</evidence>
<dbReference type="InterPro" id="IPR013632">
    <property type="entry name" value="Rad51_C"/>
</dbReference>
<dbReference type="GO" id="GO:0070192">
    <property type="term" value="P:chromosome organization involved in meiotic cell cycle"/>
    <property type="evidence" value="ECO:0007669"/>
    <property type="project" value="TreeGrafter"/>
</dbReference>
<dbReference type="GO" id="GO:0005524">
    <property type="term" value="F:ATP binding"/>
    <property type="evidence" value="ECO:0007669"/>
    <property type="project" value="UniProtKB-KW"/>
</dbReference>
<dbReference type="SUPFAM" id="SSF52540">
    <property type="entry name" value="P-loop containing nucleoside triphosphate hydrolases"/>
    <property type="match status" value="1"/>
</dbReference>
<evidence type="ECO:0000313" key="12">
    <source>
        <dbReference type="EMBL" id="KAJ8958173.1"/>
    </source>
</evidence>
<name>A0AAV8Z3D9_9CUCU</name>
<dbReference type="InterPro" id="IPR020587">
    <property type="entry name" value="RecA_monomer-monomer_interface"/>
</dbReference>
<dbReference type="SUPFAM" id="SSF47794">
    <property type="entry name" value="Rad51 N-terminal domain-like"/>
    <property type="match status" value="1"/>
</dbReference>
<dbReference type="GO" id="GO:0003690">
    <property type="term" value="F:double-stranded DNA binding"/>
    <property type="evidence" value="ECO:0007669"/>
    <property type="project" value="TreeGrafter"/>
</dbReference>
<reference evidence="12" key="1">
    <citation type="journal article" date="2023" name="Insect Mol. Biol.">
        <title>Genome sequencing provides insights into the evolution of gene families encoding plant cell wall-degrading enzymes in longhorned beetles.</title>
        <authorList>
            <person name="Shin N.R."/>
            <person name="Okamura Y."/>
            <person name="Kirsch R."/>
            <person name="Pauchet Y."/>
        </authorList>
    </citation>
    <scope>NUCLEOTIDE SEQUENCE</scope>
    <source>
        <strain evidence="12">AMC_N1</strain>
    </source>
</reference>
<evidence type="ECO:0008006" key="14">
    <source>
        <dbReference type="Google" id="ProtNLM"/>
    </source>
</evidence>
<keyword evidence="4 9" id="KW-0067">ATP-binding</keyword>